<reference evidence="9" key="2">
    <citation type="journal article" date="2018" name="Environ. Sci. Technol.">
        <title>The Toxicogenome of Hyalella azteca: A Model for Sediment Ecotoxicology and Evolutionary Toxicology.</title>
        <authorList>
            <person name="Poynton H.C."/>
            <person name="Hasenbein S."/>
            <person name="Benoit J.B."/>
            <person name="Sepulveda M.S."/>
            <person name="Poelchau M.F."/>
            <person name="Hughes D.S.T."/>
            <person name="Murali S.C."/>
            <person name="Chen S."/>
            <person name="Glastad K.M."/>
            <person name="Goodisman M.A.D."/>
            <person name="Werren J.H."/>
            <person name="Vineis J.H."/>
            <person name="Bowen J.L."/>
            <person name="Friedrich M."/>
            <person name="Jones J."/>
            <person name="Robertson H.M."/>
            <person name="Feyereisen R."/>
            <person name="Mechler-Hickson A."/>
            <person name="Mathers N."/>
            <person name="Lee C.E."/>
            <person name="Colbourne J.K."/>
            <person name="Biales A."/>
            <person name="Johnston J.S."/>
            <person name="Wellborn G.A."/>
            <person name="Rosendale A.J."/>
            <person name="Cridge A.G."/>
            <person name="Munoz-Torres M.C."/>
            <person name="Bain P.A."/>
            <person name="Manny A.R."/>
            <person name="Major K.M."/>
            <person name="Lambert F.N."/>
            <person name="Vulpe C.D."/>
            <person name="Tuck P."/>
            <person name="Blalock B.J."/>
            <person name="Lin Y.Y."/>
            <person name="Smith M.E."/>
            <person name="Ochoa-Acuna H."/>
            <person name="Chen M.M."/>
            <person name="Childers C.P."/>
            <person name="Qu J."/>
            <person name="Dugan S."/>
            <person name="Lee S.L."/>
            <person name="Chao H."/>
            <person name="Dinh H."/>
            <person name="Han Y."/>
            <person name="Doddapaneni H."/>
            <person name="Worley K.C."/>
            <person name="Muzny D.M."/>
            <person name="Gibbs R.A."/>
            <person name="Richards S."/>
        </authorList>
    </citation>
    <scope>NUCLEOTIDE SEQUENCE</scope>
    <source>
        <strain evidence="9">HAZT.00-mixed</strain>
        <tissue evidence="9">Whole organism</tissue>
    </source>
</reference>
<dbReference type="GO" id="GO:0009045">
    <property type="term" value="F:xylose isomerase activity"/>
    <property type="evidence" value="ECO:0007669"/>
    <property type="project" value="UniProtKB-EC"/>
</dbReference>
<evidence type="ECO:0000256" key="2">
    <source>
        <dbReference type="ARBA" id="ARBA00011958"/>
    </source>
</evidence>
<keyword evidence="6 8" id="KW-0119">Carbohydrate metabolism</keyword>
<gene>
    <name evidence="9" type="ORF">HAZT_HAZT011573</name>
</gene>
<dbReference type="GO" id="GO:0042732">
    <property type="term" value="P:D-xylose metabolic process"/>
    <property type="evidence" value="ECO:0007669"/>
    <property type="project" value="UniProtKB-KW"/>
</dbReference>
<dbReference type="EMBL" id="JQDR03008626">
    <property type="protein sequence ID" value="KAA0196892.1"/>
    <property type="molecule type" value="Genomic_DNA"/>
</dbReference>
<dbReference type="Proteomes" id="UP000711488">
    <property type="component" value="Unassembled WGS sequence"/>
</dbReference>
<keyword evidence="3 8" id="KW-0859">Xylose metabolism</keyword>
<evidence type="ECO:0000313" key="9">
    <source>
        <dbReference type="EMBL" id="KAA0196892.1"/>
    </source>
</evidence>
<evidence type="ECO:0000256" key="5">
    <source>
        <dbReference type="ARBA" id="ARBA00023235"/>
    </source>
</evidence>
<dbReference type="GO" id="GO:0046872">
    <property type="term" value="F:metal ion binding"/>
    <property type="evidence" value="ECO:0007669"/>
    <property type="project" value="UniProtKB-KW"/>
</dbReference>
<dbReference type="Gene3D" id="3.20.20.150">
    <property type="entry name" value="Divalent-metal-dependent TIM barrel enzymes"/>
    <property type="match status" value="1"/>
</dbReference>
<evidence type="ECO:0000256" key="1">
    <source>
        <dbReference type="ARBA" id="ARBA00005765"/>
    </source>
</evidence>
<keyword evidence="5 8" id="KW-0413">Isomerase</keyword>
<dbReference type="PANTHER" id="PTHR48408:SF1">
    <property type="entry name" value="XYLOSE ISOMERASE"/>
    <property type="match status" value="1"/>
</dbReference>
<evidence type="ECO:0000256" key="4">
    <source>
        <dbReference type="ARBA" id="ARBA00022723"/>
    </source>
</evidence>
<name>A0A6A0H2X1_HYAAZ</name>
<evidence type="ECO:0000256" key="8">
    <source>
        <dbReference type="RuleBase" id="RU000609"/>
    </source>
</evidence>
<dbReference type="OrthoDB" id="1730074at2759"/>
<dbReference type="SUPFAM" id="SSF51658">
    <property type="entry name" value="Xylose isomerase-like"/>
    <property type="match status" value="1"/>
</dbReference>
<keyword evidence="4 8" id="KW-0479">Metal-binding</keyword>
<dbReference type="InterPro" id="IPR001998">
    <property type="entry name" value="Xylose_isomerase"/>
</dbReference>
<evidence type="ECO:0000256" key="7">
    <source>
        <dbReference type="ARBA" id="ARBA00033659"/>
    </source>
</evidence>
<evidence type="ECO:0000256" key="6">
    <source>
        <dbReference type="ARBA" id="ARBA00023277"/>
    </source>
</evidence>
<evidence type="ECO:0000256" key="3">
    <source>
        <dbReference type="ARBA" id="ARBA00022629"/>
    </source>
</evidence>
<dbReference type="EC" id="5.3.1.5" evidence="2 8"/>
<reference evidence="9" key="3">
    <citation type="submission" date="2019-06" db="EMBL/GenBank/DDBJ databases">
        <authorList>
            <person name="Poynton C."/>
            <person name="Hasenbein S."/>
            <person name="Benoit J.B."/>
            <person name="Sepulveda M.S."/>
            <person name="Poelchau M.F."/>
            <person name="Murali S.C."/>
            <person name="Chen S."/>
            <person name="Glastad K.M."/>
            <person name="Werren J.H."/>
            <person name="Vineis J.H."/>
            <person name="Bowen J.L."/>
            <person name="Friedrich M."/>
            <person name="Jones J."/>
            <person name="Robertson H.M."/>
            <person name="Feyereisen R."/>
            <person name="Mechler-Hickson A."/>
            <person name="Mathers N."/>
            <person name="Lee C.E."/>
            <person name="Colbourne J.K."/>
            <person name="Biales A."/>
            <person name="Johnston J.S."/>
            <person name="Wellborn G.A."/>
            <person name="Rosendale A.J."/>
            <person name="Cridge A.G."/>
            <person name="Munoz-Torres M.C."/>
            <person name="Bain P.A."/>
            <person name="Manny A.R."/>
            <person name="Major K.M."/>
            <person name="Lambert F.N."/>
            <person name="Vulpe C.D."/>
            <person name="Tuck P."/>
            <person name="Blalock B.J."/>
            <person name="Lin Y.-Y."/>
            <person name="Smith M.E."/>
            <person name="Ochoa-Acuna H."/>
            <person name="Chen M.-J.M."/>
            <person name="Childers C.P."/>
            <person name="Qu J."/>
            <person name="Dugan S."/>
            <person name="Lee S.L."/>
            <person name="Chao H."/>
            <person name="Dinh H."/>
            <person name="Han Y."/>
            <person name="Doddapaneni H."/>
            <person name="Worley K.C."/>
            <person name="Muzny D.M."/>
            <person name="Gibbs R.A."/>
            <person name="Richards S."/>
        </authorList>
    </citation>
    <scope>NUCLEOTIDE SEQUENCE</scope>
    <source>
        <strain evidence="9">HAZT.00-mixed</strain>
        <tissue evidence="9">Whole organism</tissue>
    </source>
</reference>
<proteinExistence type="inferred from homology"/>
<organism evidence="9">
    <name type="scientific">Hyalella azteca</name>
    <name type="common">Amphipod</name>
    <dbReference type="NCBI Taxonomy" id="294128"/>
    <lineage>
        <taxon>Eukaryota</taxon>
        <taxon>Metazoa</taxon>
        <taxon>Ecdysozoa</taxon>
        <taxon>Arthropoda</taxon>
        <taxon>Crustacea</taxon>
        <taxon>Multicrustacea</taxon>
        <taxon>Malacostraca</taxon>
        <taxon>Eumalacostraca</taxon>
        <taxon>Peracarida</taxon>
        <taxon>Amphipoda</taxon>
        <taxon>Senticaudata</taxon>
        <taxon>Talitrida</taxon>
        <taxon>Talitroidea</taxon>
        <taxon>Hyalellidae</taxon>
        <taxon>Hyalella</taxon>
    </lineage>
</organism>
<dbReference type="InterPro" id="IPR036237">
    <property type="entry name" value="Xyl_isomerase-like_sf"/>
</dbReference>
<comment type="caution">
    <text evidence="9">The sequence shown here is derived from an EMBL/GenBank/DDBJ whole genome shotgun (WGS) entry which is preliminary data.</text>
</comment>
<dbReference type="PRINTS" id="PR00688">
    <property type="entry name" value="XYLOSISMRASE"/>
</dbReference>
<dbReference type="AlphaFoldDB" id="A0A6A0H2X1"/>
<sequence>MYTIIVPYRTQVSDRDLCPDYDDFEETSRALDDMTVFALELQKQHNVKPLYFGCDLFTHPRYMNGASTSPDALVFAYASAQLKRGLEAAKKLGTENFVFFHPRDGYQSLIQRQVFKDLSHLAQFYKMAVQYKEKIGYRGQFLIQPKPFDPRRCQYESDAASTLHILRHFNLDKHFKLYIKPGWSRMLGRKYEHDVYYASAFKALGAVDASDNWPEVNGAADVCPYNVRDATYVMKCVVEQGGLQPGGLNLGFRTRREAAEPQDQLDSHVLAIDTFARALRAAVATAKDGLFARNLKETRLNCDALSYLTAAY</sequence>
<dbReference type="PANTHER" id="PTHR48408">
    <property type="match status" value="1"/>
</dbReference>
<reference evidence="9" key="1">
    <citation type="submission" date="2014-08" db="EMBL/GenBank/DDBJ databases">
        <authorList>
            <person name="Murali S."/>
            <person name="Richards S."/>
            <person name="Bandaranaike D."/>
            <person name="Bellair M."/>
            <person name="Blankenburg K."/>
            <person name="Chao H."/>
            <person name="Dinh H."/>
            <person name="Doddapaneni H."/>
            <person name="Dugan-Rocha S."/>
            <person name="Elkadiri S."/>
            <person name="Gnanaolivu R."/>
            <person name="Hughes D."/>
            <person name="Lee S."/>
            <person name="Li M."/>
            <person name="Ming W."/>
            <person name="Munidasa M."/>
            <person name="Muniz J."/>
            <person name="Nguyen L."/>
            <person name="Osuji N."/>
            <person name="Pu L.-L."/>
            <person name="Puazo M."/>
            <person name="Skinner E."/>
            <person name="Qu C."/>
            <person name="Quiroz J."/>
            <person name="Raj R."/>
            <person name="Weissenberger G."/>
            <person name="Xin Y."/>
            <person name="Zou X."/>
            <person name="Han Y."/>
            <person name="Worley K."/>
            <person name="Muzny D."/>
            <person name="Gibbs R."/>
        </authorList>
    </citation>
    <scope>NUCLEOTIDE SEQUENCE</scope>
    <source>
        <strain evidence="9">HAZT.00-mixed</strain>
        <tissue evidence="9">Whole organism</tissue>
    </source>
</reference>
<dbReference type="PROSITE" id="PS51415">
    <property type="entry name" value="XYLOSE_ISOMERASE"/>
    <property type="match status" value="1"/>
</dbReference>
<comment type="catalytic activity">
    <reaction evidence="7 8">
        <text>alpha-D-xylose = alpha-D-xylulofuranose</text>
        <dbReference type="Rhea" id="RHEA:22816"/>
        <dbReference type="ChEBI" id="CHEBI:28518"/>
        <dbReference type="ChEBI" id="CHEBI:188998"/>
        <dbReference type="EC" id="5.3.1.5"/>
    </reaction>
</comment>
<protein>
    <recommendedName>
        <fullName evidence="2 8">Xylose isomerase</fullName>
        <ecNumber evidence="2 8">5.3.1.5</ecNumber>
    </recommendedName>
</protein>
<comment type="similarity">
    <text evidence="1 8">Belongs to the xylose isomerase family.</text>
</comment>
<accession>A0A6A0H2X1</accession>